<dbReference type="InterPro" id="IPR052550">
    <property type="entry name" value="Pyrimidine_5'-ntase_YjjG"/>
</dbReference>
<organism evidence="1 2">
    <name type="scientific">Caldalkalibacillus thermarum (strain TA2.A1)</name>
    <dbReference type="NCBI Taxonomy" id="986075"/>
    <lineage>
        <taxon>Bacteria</taxon>
        <taxon>Bacillati</taxon>
        <taxon>Bacillota</taxon>
        <taxon>Bacilli</taxon>
        <taxon>Bacillales</taxon>
        <taxon>Bacillaceae</taxon>
        <taxon>Caldalkalibacillus</taxon>
    </lineage>
</organism>
<gene>
    <name evidence="1" type="ORF">HUR95_13570</name>
</gene>
<dbReference type="AlphaFoldDB" id="A0A8X8I8F1"/>
<dbReference type="GO" id="GO:0016787">
    <property type="term" value="F:hydrolase activity"/>
    <property type="evidence" value="ECO:0007669"/>
    <property type="project" value="UniProtKB-KW"/>
</dbReference>
<dbReference type="SFLD" id="SFLDG01129">
    <property type="entry name" value="C1.5:_HAD__Beta-PGM__Phosphata"/>
    <property type="match status" value="1"/>
</dbReference>
<keyword evidence="1" id="KW-0378">Hydrolase</keyword>
<sequence>MWQKIYFDLDNTLFSYEYAFQHAIKDTYLELLEQWEAANLSVPIVPLDDWFEVFKYFSDVYWEDYQNKAISQRDYRRKRYMETMRHFQLPCSPEEADQFHNRAYDRALDYVQPYPGLYPLLQCLVDHQFEVGVITNGHAHIQRRKCRKLGLEHYIPDHHIYISEEIGLVKPDPAFFRLVHGPCCPPEAALFIGDAWEHDVVGALEAGWQAVYLNTQNRPRTTSHRPLAEFQHLYQFYQFIQDFLCSTSHTNNRSGKEGNEA</sequence>
<dbReference type="Pfam" id="PF00702">
    <property type="entry name" value="Hydrolase"/>
    <property type="match status" value="1"/>
</dbReference>
<accession>A0A8X8I8F1</accession>
<dbReference type="Proteomes" id="UP000825179">
    <property type="component" value="Chromosome"/>
</dbReference>
<dbReference type="InterPro" id="IPR023198">
    <property type="entry name" value="PGP-like_dom2"/>
</dbReference>
<dbReference type="InterPro" id="IPR023214">
    <property type="entry name" value="HAD_sf"/>
</dbReference>
<dbReference type="NCBIfam" id="TIGR01549">
    <property type="entry name" value="HAD-SF-IA-v1"/>
    <property type="match status" value="1"/>
</dbReference>
<dbReference type="InterPro" id="IPR006439">
    <property type="entry name" value="HAD-SF_hydro_IA"/>
</dbReference>
<dbReference type="PRINTS" id="PR00413">
    <property type="entry name" value="HADHALOGNASE"/>
</dbReference>
<evidence type="ECO:0000313" key="2">
    <source>
        <dbReference type="Proteomes" id="UP000825179"/>
    </source>
</evidence>
<dbReference type="RefSeq" id="WP_222822656.1">
    <property type="nucleotide sequence ID" value="NZ_CP082237.1"/>
</dbReference>
<dbReference type="SFLD" id="SFLDS00003">
    <property type="entry name" value="Haloacid_Dehalogenase"/>
    <property type="match status" value="1"/>
</dbReference>
<dbReference type="KEGG" id="cthu:HUR95_13570"/>
<reference evidence="1 2" key="1">
    <citation type="journal article" date="2020" name="Extremophiles">
        <title>Genomic analysis of Caldalkalibacillus thermarum TA2.A1 reveals aerobic alkaliphilic metabolism and evolutionary hallmarks linking alkaliphilic bacteria and plant life.</title>
        <authorList>
            <person name="de Jong S.I."/>
            <person name="van den Broek M.A."/>
            <person name="Merkel A.Y."/>
            <person name="de la Torre Cortes P."/>
            <person name="Kalamorz F."/>
            <person name="Cook G.M."/>
            <person name="van Loosdrecht M.C.M."/>
            <person name="McMillan D.G.G."/>
        </authorList>
    </citation>
    <scope>NUCLEOTIDE SEQUENCE [LARGE SCALE GENOMIC DNA]</scope>
    <source>
        <strain evidence="1 2">TA2.A1</strain>
    </source>
</reference>
<dbReference type="EMBL" id="CP082237">
    <property type="protein sequence ID" value="QZT33302.1"/>
    <property type="molecule type" value="Genomic_DNA"/>
</dbReference>
<proteinExistence type="predicted"/>
<dbReference type="InterPro" id="IPR036412">
    <property type="entry name" value="HAD-like_sf"/>
</dbReference>
<dbReference type="PANTHER" id="PTHR47478">
    <property type="match status" value="1"/>
</dbReference>
<evidence type="ECO:0000313" key="1">
    <source>
        <dbReference type="EMBL" id="QZT33302.1"/>
    </source>
</evidence>
<dbReference type="SUPFAM" id="SSF56784">
    <property type="entry name" value="HAD-like"/>
    <property type="match status" value="1"/>
</dbReference>
<protein>
    <submittedName>
        <fullName evidence="1">HAD family hydrolase</fullName>
    </submittedName>
</protein>
<dbReference type="Gene3D" id="1.10.150.240">
    <property type="entry name" value="Putative phosphatase, domain 2"/>
    <property type="match status" value="1"/>
</dbReference>
<name>A0A8X8I8F1_CALTT</name>
<keyword evidence="2" id="KW-1185">Reference proteome</keyword>
<dbReference type="PANTHER" id="PTHR47478:SF1">
    <property type="entry name" value="PYRIMIDINE 5'-NUCLEOTIDASE YJJG"/>
    <property type="match status" value="1"/>
</dbReference>
<dbReference type="Gene3D" id="3.40.50.1000">
    <property type="entry name" value="HAD superfamily/HAD-like"/>
    <property type="match status" value="1"/>
</dbReference>